<evidence type="ECO:0000256" key="1">
    <source>
        <dbReference type="ARBA" id="ARBA00011079"/>
    </source>
</evidence>
<keyword evidence="5" id="KW-0325">Glycoprotein</keyword>
<dbReference type="PANTHER" id="PTHR11010">
    <property type="entry name" value="PROTEASE S28 PRO-X CARBOXYPEPTIDASE-RELATED"/>
    <property type="match status" value="1"/>
</dbReference>
<evidence type="ECO:0000256" key="5">
    <source>
        <dbReference type="ARBA" id="ARBA00023180"/>
    </source>
</evidence>
<dbReference type="Proteomes" id="UP000093561">
    <property type="component" value="Unassembled WGS sequence"/>
</dbReference>
<dbReference type="InterPro" id="IPR029058">
    <property type="entry name" value="AB_hydrolase_fold"/>
</dbReference>
<evidence type="ECO:0000313" key="7">
    <source>
        <dbReference type="WBParaSite" id="maker-PairedContig_533-snap-gene-0.2-mRNA-1"/>
    </source>
</evidence>
<dbReference type="SUPFAM" id="SSF53474">
    <property type="entry name" value="alpha/beta-Hydrolases"/>
    <property type="match status" value="1"/>
</dbReference>
<organism evidence="7">
    <name type="scientific">Wuchereria bancrofti</name>
    <dbReference type="NCBI Taxonomy" id="6293"/>
    <lineage>
        <taxon>Eukaryota</taxon>
        <taxon>Metazoa</taxon>
        <taxon>Ecdysozoa</taxon>
        <taxon>Nematoda</taxon>
        <taxon>Chromadorea</taxon>
        <taxon>Rhabditida</taxon>
        <taxon>Spirurina</taxon>
        <taxon>Spiruromorpha</taxon>
        <taxon>Filarioidea</taxon>
        <taxon>Onchocercidae</taxon>
        <taxon>Wuchereria</taxon>
    </lineage>
</organism>
<dbReference type="GO" id="GO:0006508">
    <property type="term" value="P:proteolysis"/>
    <property type="evidence" value="ECO:0007669"/>
    <property type="project" value="UniProtKB-KW"/>
</dbReference>
<evidence type="ECO:0000256" key="4">
    <source>
        <dbReference type="ARBA" id="ARBA00022801"/>
    </source>
</evidence>
<reference evidence="6" key="1">
    <citation type="submission" date="2015-03" db="EMBL/GenBank/DDBJ databases">
        <title>Wuchereria bancrofti Genome Sequencing Papua New Guinea Strain.</title>
        <authorList>
            <person name="Small S.T."/>
            <person name="Serre D."/>
            <person name="Zimmerman P.A."/>
        </authorList>
    </citation>
    <scope>NUCLEOTIDE SEQUENCE [LARGE SCALE GENOMIC DNA]</scope>
    <source>
        <strain evidence="6">pt0022</strain>
    </source>
</reference>
<dbReference type="Gene3D" id="3.40.50.1820">
    <property type="entry name" value="alpha/beta hydrolase"/>
    <property type="match status" value="1"/>
</dbReference>
<dbReference type="Gene3D" id="1.20.120.980">
    <property type="entry name" value="Serine carboxypeptidase S28, SKS domain"/>
    <property type="match status" value="1"/>
</dbReference>
<protein>
    <submittedName>
        <fullName evidence="8">Serine carboxypeptidase S28 family protein</fullName>
    </submittedName>
</protein>
<evidence type="ECO:0000313" key="8">
    <source>
        <dbReference type="WBParaSite" id="mrna-Wban_10330"/>
    </source>
</evidence>
<evidence type="ECO:0000256" key="3">
    <source>
        <dbReference type="ARBA" id="ARBA00022729"/>
    </source>
</evidence>
<dbReference type="InterPro" id="IPR008758">
    <property type="entry name" value="Peptidase_S28"/>
</dbReference>
<keyword evidence="2" id="KW-0645">Protease</keyword>
<keyword evidence="3" id="KW-0732">Signal</keyword>
<dbReference type="GO" id="GO:0008239">
    <property type="term" value="F:dipeptidyl-peptidase activity"/>
    <property type="evidence" value="ECO:0007669"/>
    <property type="project" value="TreeGrafter"/>
</dbReference>
<name>A0A1I8EVW2_WUCBA</name>
<dbReference type="InterPro" id="IPR042269">
    <property type="entry name" value="Ser_carbopepase_S28_SKS"/>
</dbReference>
<reference evidence="6" key="2">
    <citation type="journal article" date="2016" name="Mol. Ecol.">
        <title>Population genomics of the filarial nematode parasite Wuchereria bancrofti from mosquitoes.</title>
        <authorList>
            <person name="Small S.T."/>
            <person name="Reimer L.J."/>
            <person name="Tisch D.J."/>
            <person name="King C.L."/>
            <person name="Christensen B.M."/>
            <person name="Siba P.M."/>
            <person name="Kazura J.W."/>
            <person name="Serre D."/>
            <person name="Zimmerman P.A."/>
        </authorList>
    </citation>
    <scope>NUCLEOTIDE SEQUENCE</scope>
    <source>
        <strain evidence="6">pt0022</strain>
    </source>
</reference>
<sequence>MNKNSTIATNILQMQSEALKNTYQEIKTDWITQRIDNFNPNDKREFEQRYMSNLEFYNNSGLAFLKIGGEKEISKSRIGNTMNPFQIWAKKYGAACFYLEHRFFGASQPFEDHSMESYKYLTVNQALADIKNFIVQMNEMFFLDIEKPRWILFGGSYGGALAAWFREMNEELTIAAIVSSAVVQAEVDYYDYTKNLEYVLKEENAPCAETIRLSIKALIEKTYTVDGRAELGKVFNMCEPFTEPPIAKDIQFFLANILYTFGGYIQYAGGCRLPDVSYFCDLITDGSETDYIGVIWNAWKIYDQIFQSEECFDPSYERHLEDLSDITFMDNEFASYRSWLWLCCTELGFFITTDNGKSIFGSSVSLDYHADKCMDVFDVQYDTERARTGVRNTLRTFGGYDNYKGTNTVFVSGSYDPWKSACCLNCTDITRNVYSVIIEGGSHCVDACPVDFINLPALNDYRTFIDEKLEMFIAENL</sequence>
<dbReference type="PANTHER" id="PTHR11010:SF34">
    <property type="entry name" value="SERINE PROTEASE F56F10.1-RELATED"/>
    <property type="match status" value="1"/>
</dbReference>
<keyword evidence="4" id="KW-0378">Hydrolase</keyword>
<dbReference type="WBParaSite" id="mrna-Wban_10330">
    <property type="protein sequence ID" value="mrna-Wban_10330"/>
    <property type="gene ID" value="Wban_10330"/>
</dbReference>
<reference evidence="7" key="3">
    <citation type="submission" date="2016-11" db="UniProtKB">
        <authorList>
            <consortium name="WormBaseParasite"/>
        </authorList>
    </citation>
    <scope>IDENTIFICATION</scope>
    <source>
        <strain evidence="7 8">pt0022</strain>
    </source>
</reference>
<comment type="similarity">
    <text evidence="1">Belongs to the peptidase S28 family.</text>
</comment>
<dbReference type="GO" id="GO:0070008">
    <property type="term" value="F:serine-type exopeptidase activity"/>
    <property type="evidence" value="ECO:0007669"/>
    <property type="project" value="InterPro"/>
</dbReference>
<accession>A0A1I8EVW2</accession>
<evidence type="ECO:0000313" key="6">
    <source>
        <dbReference type="Proteomes" id="UP000093561"/>
    </source>
</evidence>
<evidence type="ECO:0000256" key="2">
    <source>
        <dbReference type="ARBA" id="ARBA00022670"/>
    </source>
</evidence>
<dbReference type="WBParaSite" id="maker-PairedContig_533-snap-gene-0.2-mRNA-1">
    <property type="protein sequence ID" value="maker-PairedContig_533-snap-gene-0.2-mRNA-1"/>
    <property type="gene ID" value="maker-PairedContig_533-snap-gene-0.2"/>
</dbReference>
<proteinExistence type="inferred from homology"/>
<dbReference type="AlphaFoldDB" id="A0A1I8EVW2"/>
<dbReference type="Pfam" id="PF05577">
    <property type="entry name" value="Peptidase_S28"/>
    <property type="match status" value="1"/>
</dbReference>